<sequence>MFSGMIFIFTPLFLGYLFVVRNEKRLNLVNRTTSYLIYIILSLMGLSLAALDNLGSNLQLILTYTVTFFVCIGIANLSALPIIDKYLPIQTDSTHKKVPLSQMALESIKLIFVVGGGLFAGLLLPISLGWVDAASEGILIVLLFFIGIQLRNSGLTLKQIILNKQGMVLALVIILTSWLGGVTAAWLLDISIYQGLAMASGFGWYSLSGILMGDAFGPVFGGASFLIELARELVALVMIPMLIRRLPCTAIGYAGATAMDFTLPVIQTTGGVRCVPVAIVSGFILSLLVPVLMLFFVSLVA</sequence>
<evidence type="ECO:0000256" key="1">
    <source>
        <dbReference type="SAM" id="Phobius"/>
    </source>
</evidence>
<keyword evidence="3" id="KW-1185">Reference proteome</keyword>
<dbReference type="Pfam" id="PF03956">
    <property type="entry name" value="Lys_export"/>
    <property type="match status" value="1"/>
</dbReference>
<dbReference type="GO" id="GO:0015661">
    <property type="term" value="F:L-lysine efflux transmembrane transporter activity"/>
    <property type="evidence" value="ECO:0007669"/>
    <property type="project" value="InterPro"/>
</dbReference>
<dbReference type="KEGG" id="vas:GT360_09220"/>
<keyword evidence="1" id="KW-1133">Transmembrane helix</keyword>
<dbReference type="GO" id="GO:0005886">
    <property type="term" value="C:plasma membrane"/>
    <property type="evidence" value="ECO:0007669"/>
    <property type="project" value="TreeGrafter"/>
</dbReference>
<gene>
    <name evidence="2" type="ORF">GT360_09220</name>
</gene>
<feature type="transmembrane region" description="Helical" evidence="1">
    <location>
        <begin position="104"/>
        <end position="124"/>
    </location>
</feature>
<keyword evidence="1" id="KW-0472">Membrane</keyword>
<dbReference type="EMBL" id="CP047475">
    <property type="protein sequence ID" value="QIA63684.1"/>
    <property type="molecule type" value="Genomic_DNA"/>
</dbReference>
<feature type="transmembrane region" description="Helical" evidence="1">
    <location>
        <begin position="6"/>
        <end position="23"/>
    </location>
</feature>
<reference evidence="2 3" key="1">
    <citation type="submission" date="2020-01" db="EMBL/GenBank/DDBJ databases">
        <title>Whole genome and functional gene identification of agarase of Vibrio HN897.</title>
        <authorList>
            <person name="Liu Y."/>
            <person name="Zhao Z."/>
        </authorList>
    </citation>
    <scope>NUCLEOTIDE SEQUENCE [LARGE SCALE GENOMIC DNA]</scope>
    <source>
        <strain evidence="2 3">HN897</strain>
    </source>
</reference>
<organism evidence="2 3">
    <name type="scientific">Vibrio astriarenae</name>
    <dbReference type="NCBI Taxonomy" id="1481923"/>
    <lineage>
        <taxon>Bacteria</taxon>
        <taxon>Pseudomonadati</taxon>
        <taxon>Pseudomonadota</taxon>
        <taxon>Gammaproteobacteria</taxon>
        <taxon>Vibrionales</taxon>
        <taxon>Vibrionaceae</taxon>
        <taxon>Vibrio</taxon>
    </lineage>
</organism>
<dbReference type="RefSeq" id="WP_164648579.1">
    <property type="nucleotide sequence ID" value="NZ_CP047475.1"/>
</dbReference>
<feature type="transmembrane region" description="Helical" evidence="1">
    <location>
        <begin position="203"/>
        <end position="226"/>
    </location>
</feature>
<dbReference type="AlphaFoldDB" id="A0A7Z2T3G6"/>
<feature type="transmembrane region" description="Helical" evidence="1">
    <location>
        <begin position="35"/>
        <end position="55"/>
    </location>
</feature>
<evidence type="ECO:0000313" key="3">
    <source>
        <dbReference type="Proteomes" id="UP000464262"/>
    </source>
</evidence>
<dbReference type="Proteomes" id="UP000464262">
    <property type="component" value="Chromosome 1"/>
</dbReference>
<accession>A0A7Z2T3G6</accession>
<dbReference type="InterPro" id="IPR005642">
    <property type="entry name" value="LysO"/>
</dbReference>
<keyword evidence="1" id="KW-0812">Transmembrane</keyword>
<evidence type="ECO:0000313" key="2">
    <source>
        <dbReference type="EMBL" id="QIA63684.1"/>
    </source>
</evidence>
<proteinExistence type="predicted"/>
<dbReference type="PANTHER" id="PTHR35804:SF1">
    <property type="entry name" value="LYSINE EXPORTER LYSO"/>
    <property type="match status" value="1"/>
</dbReference>
<name>A0A7Z2T3G6_9VIBR</name>
<feature type="transmembrane region" description="Helical" evidence="1">
    <location>
        <begin position="168"/>
        <end position="188"/>
    </location>
</feature>
<protein>
    <submittedName>
        <fullName evidence="2">LysO family transporter</fullName>
    </submittedName>
</protein>
<feature type="transmembrane region" description="Helical" evidence="1">
    <location>
        <begin position="275"/>
        <end position="300"/>
    </location>
</feature>
<feature type="transmembrane region" description="Helical" evidence="1">
    <location>
        <begin position="61"/>
        <end position="83"/>
    </location>
</feature>
<feature type="transmembrane region" description="Helical" evidence="1">
    <location>
        <begin position="130"/>
        <end position="148"/>
    </location>
</feature>
<dbReference type="PANTHER" id="PTHR35804">
    <property type="entry name" value="LYSINE EXPORTER LYSO"/>
    <property type="match status" value="1"/>
</dbReference>